<keyword evidence="2" id="KW-1133">Transmembrane helix</keyword>
<evidence type="ECO:0000313" key="3">
    <source>
        <dbReference type="EMBL" id="KAK7532886.1"/>
    </source>
</evidence>
<proteinExistence type="predicted"/>
<keyword evidence="2" id="KW-0812">Transmembrane</keyword>
<evidence type="ECO:0000313" key="4">
    <source>
        <dbReference type="Proteomes" id="UP001360953"/>
    </source>
</evidence>
<feature type="transmembrane region" description="Helical" evidence="2">
    <location>
        <begin position="12"/>
        <end position="32"/>
    </location>
</feature>
<reference evidence="3 4" key="1">
    <citation type="submission" date="2024-04" db="EMBL/GenBank/DDBJ databases">
        <title>Phyllosticta paracitricarpa is synonymous to the EU quarantine fungus P. citricarpa based on phylogenomic analyses.</title>
        <authorList>
            <consortium name="Lawrence Berkeley National Laboratory"/>
            <person name="Van ingen-buijs V.A."/>
            <person name="Van westerhoven A.C."/>
            <person name="Haridas S."/>
            <person name="Skiadas P."/>
            <person name="Martin F."/>
            <person name="Groenewald J.Z."/>
            <person name="Crous P.W."/>
            <person name="Seidl M.F."/>
        </authorList>
    </citation>
    <scope>NUCLEOTIDE SEQUENCE [LARGE SCALE GENOMIC DNA]</scope>
    <source>
        <strain evidence="3 4">CPC 17464</strain>
    </source>
</reference>
<dbReference type="EMBL" id="JBBPEH010000010">
    <property type="protein sequence ID" value="KAK7532886.1"/>
    <property type="molecule type" value="Genomic_DNA"/>
</dbReference>
<protein>
    <submittedName>
        <fullName evidence="3">Uncharacterized protein</fullName>
    </submittedName>
</protein>
<name>A0ABR1LCC0_9PEZI</name>
<feature type="compositionally biased region" description="Polar residues" evidence="1">
    <location>
        <begin position="108"/>
        <end position="119"/>
    </location>
</feature>
<accession>A0ABR1LCC0</accession>
<evidence type="ECO:0000256" key="1">
    <source>
        <dbReference type="SAM" id="MobiDB-lite"/>
    </source>
</evidence>
<gene>
    <name evidence="3" type="ORF">J3D65DRAFT_605465</name>
</gene>
<comment type="caution">
    <text evidence="3">The sequence shown here is derived from an EMBL/GenBank/DDBJ whole genome shotgun (WGS) entry which is preliminary data.</text>
</comment>
<dbReference type="GeneID" id="92031263"/>
<dbReference type="Proteomes" id="UP001360953">
    <property type="component" value="Unassembled WGS sequence"/>
</dbReference>
<keyword evidence="4" id="KW-1185">Reference proteome</keyword>
<dbReference type="RefSeq" id="XP_066652279.1">
    <property type="nucleotide sequence ID" value="XM_066798357.1"/>
</dbReference>
<sequence length="294" mass="33053">MARAPCWLHATIAVLSVAFFISTLAMIATFPLPHGQMSLCRMFPLLRDNPQRTNTPTSAIDDKSNGMTDTPAAPATPEPRVRTFDIAVSGLDRTPRQLQLVIVNQNSTTTEQSTVPEQQPTHRHLNNKNNRNQQQILRPIQWLGDKRRAWRLQRLREERKKKERAEAVIQEQLTGRANEGNGGQQTLVQRLRAAPGRRPHSRIFHNFLVARRKAKKSNRKDRDGKAKPVVVGPAWAADADLGVVNRGFGMVVALPVSRSVSQFTRAYGYGSTICQNRQPAQPARLVRDITEVRL</sequence>
<evidence type="ECO:0000256" key="2">
    <source>
        <dbReference type="SAM" id="Phobius"/>
    </source>
</evidence>
<organism evidence="3 4">
    <name type="scientific">Phyllosticta citribraziliensis</name>
    <dbReference type="NCBI Taxonomy" id="989973"/>
    <lineage>
        <taxon>Eukaryota</taxon>
        <taxon>Fungi</taxon>
        <taxon>Dikarya</taxon>
        <taxon>Ascomycota</taxon>
        <taxon>Pezizomycotina</taxon>
        <taxon>Dothideomycetes</taxon>
        <taxon>Dothideomycetes incertae sedis</taxon>
        <taxon>Botryosphaeriales</taxon>
        <taxon>Phyllostictaceae</taxon>
        <taxon>Phyllosticta</taxon>
    </lineage>
</organism>
<feature type="region of interest" description="Disordered" evidence="1">
    <location>
        <begin position="50"/>
        <end position="79"/>
    </location>
</feature>
<feature type="region of interest" description="Disordered" evidence="1">
    <location>
        <begin position="108"/>
        <end position="134"/>
    </location>
</feature>
<keyword evidence="2" id="KW-0472">Membrane</keyword>